<sequence>MRLRTREVAARFLRNFYRFFPRQGCSVSLVFCSTTFCDSSSLSVSRRSSFSTSLFQDPMMICCCCCNFSRAGPPDCRCRNKEKLLFQFTWPDWVSFHRCRDNQPALGCQPYCPQDGQRLEDARILELELPERCTEACHLRAVHRPRLWPCSRSHPPPCCWPAYDDLTTFSKFLINSSCSSSSSFWSTTPDSAASSGAFARHVTGVGGLKN</sequence>
<organism evidence="1">
    <name type="scientific">Culex pipiens</name>
    <name type="common">House mosquito</name>
    <dbReference type="NCBI Taxonomy" id="7175"/>
    <lineage>
        <taxon>Eukaryota</taxon>
        <taxon>Metazoa</taxon>
        <taxon>Ecdysozoa</taxon>
        <taxon>Arthropoda</taxon>
        <taxon>Hexapoda</taxon>
        <taxon>Insecta</taxon>
        <taxon>Pterygota</taxon>
        <taxon>Neoptera</taxon>
        <taxon>Endopterygota</taxon>
        <taxon>Diptera</taxon>
        <taxon>Nematocera</taxon>
        <taxon>Culicoidea</taxon>
        <taxon>Culicidae</taxon>
        <taxon>Culicinae</taxon>
        <taxon>Culicini</taxon>
        <taxon>Culex</taxon>
        <taxon>Culex</taxon>
    </lineage>
</organism>
<dbReference type="EMBL" id="HBUE01223226">
    <property type="protein sequence ID" value="CAG6540570.1"/>
    <property type="molecule type" value="Transcribed_RNA"/>
</dbReference>
<reference evidence="1" key="1">
    <citation type="submission" date="2021-05" db="EMBL/GenBank/DDBJ databases">
        <authorList>
            <person name="Alioto T."/>
            <person name="Alioto T."/>
            <person name="Gomez Garrido J."/>
        </authorList>
    </citation>
    <scope>NUCLEOTIDE SEQUENCE</scope>
</reference>
<proteinExistence type="predicted"/>
<dbReference type="EMBL" id="HBUE01329894">
    <property type="protein sequence ID" value="CAG6592641.1"/>
    <property type="molecule type" value="Transcribed_RNA"/>
</dbReference>
<name>A0A8D8HS35_CULPI</name>
<dbReference type="AlphaFoldDB" id="A0A8D8HS35"/>
<evidence type="ECO:0000313" key="1">
    <source>
        <dbReference type="EMBL" id="CAG6540570.1"/>
    </source>
</evidence>
<protein>
    <submittedName>
        <fullName evidence="1">(northern house mosquito) hypothetical protein</fullName>
    </submittedName>
</protein>
<accession>A0A8D8HS35</accession>